<dbReference type="SUPFAM" id="SSF54897">
    <property type="entry name" value="Protease propeptides/inhibitors"/>
    <property type="match status" value="1"/>
</dbReference>
<keyword evidence="3 5" id="KW-0378">Hydrolase</keyword>
<dbReference type="PROSITE" id="PS00138">
    <property type="entry name" value="SUBTILASE_SER"/>
    <property type="match status" value="1"/>
</dbReference>
<dbReference type="InterPro" id="IPR000209">
    <property type="entry name" value="Peptidase_S8/S53_dom"/>
</dbReference>
<dbReference type="InterPro" id="IPR034193">
    <property type="entry name" value="PCSK9_ProteinaseK-like"/>
</dbReference>
<evidence type="ECO:0000256" key="4">
    <source>
        <dbReference type="ARBA" id="ARBA00022825"/>
    </source>
</evidence>
<sequence>MIRKHLLALAVSAVSAVLAAPAFAAELRKVENAIPGKYIVVFNSGDIREQVDADRQAGRLDKALAGSADAAIAAEVEKRVVDIAARYDLPVSQLYTHALHGMVVDADERKLARLLNDPRVEFVEEDGYIELSATQTGATWGLDRVDQRDLPLNGSYIYTPLAANVRAYIIDSGIRAGHTQFGSRLLSGYSAINDGRGTNDCNGHGTHVAGTVGGTTWGVAKQVRLVPVRVFGCSGGSSNSTIIAGIDWVRANRVLPAVANMSLGGPASSATDTATNNLISSGVTVVVAAGNDNGANACNYSPARVANAVTVGSSTRTDARSSFSNIGSCVNIFAPGSAITSAWHTSTSASNSISGTSMASPHVAGAAALYLTNNPSASPATVRNWLYSNATTNRLSGVGSGSPNRLLYTR</sequence>
<dbReference type="AlphaFoldDB" id="A0A290XD11"/>
<comment type="similarity">
    <text evidence="1 5 6">Belongs to the peptidase S8 family.</text>
</comment>
<evidence type="ECO:0000256" key="2">
    <source>
        <dbReference type="ARBA" id="ARBA00022670"/>
    </source>
</evidence>
<name>A0A290XD11_9GAMM</name>
<keyword evidence="4 5" id="KW-0720">Serine protease</keyword>
<feature type="signal peptide" evidence="7">
    <location>
        <begin position="1"/>
        <end position="24"/>
    </location>
</feature>
<dbReference type="PROSITE" id="PS00136">
    <property type="entry name" value="SUBTILASE_ASP"/>
    <property type="match status" value="1"/>
</dbReference>
<keyword evidence="2 5" id="KW-0645">Protease</keyword>
<evidence type="ECO:0000256" key="1">
    <source>
        <dbReference type="ARBA" id="ARBA00011073"/>
    </source>
</evidence>
<dbReference type="InterPro" id="IPR036852">
    <property type="entry name" value="Peptidase_S8/S53_dom_sf"/>
</dbReference>
<evidence type="ECO:0000256" key="6">
    <source>
        <dbReference type="RuleBase" id="RU003355"/>
    </source>
</evidence>
<keyword evidence="11" id="KW-1185">Reference proteome</keyword>
<proteinExistence type="inferred from homology"/>
<gene>
    <name evidence="10" type="ORF">CNR27_05755</name>
</gene>
<dbReference type="PROSITE" id="PS00137">
    <property type="entry name" value="SUBTILASE_HIS"/>
    <property type="match status" value="1"/>
</dbReference>
<dbReference type="InterPro" id="IPR023828">
    <property type="entry name" value="Peptidase_S8_Ser-AS"/>
</dbReference>
<dbReference type="InterPro" id="IPR023827">
    <property type="entry name" value="Peptidase_S8_Asp-AS"/>
</dbReference>
<accession>A0A290XD11</accession>
<dbReference type="GO" id="GO:0004252">
    <property type="term" value="F:serine-type endopeptidase activity"/>
    <property type="evidence" value="ECO:0007669"/>
    <property type="project" value="UniProtKB-UniRule"/>
</dbReference>
<evidence type="ECO:0000313" key="10">
    <source>
        <dbReference type="EMBL" id="ATD67010.1"/>
    </source>
</evidence>
<feature type="chain" id="PRO_5012041551" evidence="7">
    <location>
        <begin position="25"/>
        <end position="410"/>
    </location>
</feature>
<reference evidence="11" key="1">
    <citation type="submission" date="2017-09" db="EMBL/GenBank/DDBJ databases">
        <title>Luteimonas liuhanmingii sp.nov., isolated from the intestinal contents of Tibetan Plateau Pika in Yushu, Qinghai Province, China.</title>
        <authorList>
            <person name="Gui Z."/>
        </authorList>
    </citation>
    <scope>NUCLEOTIDE SEQUENCE [LARGE SCALE GENOMIC DNA]</scope>
    <source>
        <strain evidence="11">100111</strain>
    </source>
</reference>
<feature type="active site" description="Charge relay system" evidence="5">
    <location>
        <position position="357"/>
    </location>
</feature>
<dbReference type="GO" id="GO:0006508">
    <property type="term" value="P:proteolysis"/>
    <property type="evidence" value="ECO:0007669"/>
    <property type="project" value="UniProtKB-KW"/>
</dbReference>
<evidence type="ECO:0000259" key="8">
    <source>
        <dbReference type="Pfam" id="PF00082"/>
    </source>
</evidence>
<evidence type="ECO:0000313" key="11">
    <source>
        <dbReference type="Proteomes" id="UP000218968"/>
    </source>
</evidence>
<feature type="domain" description="Peptidase S8/S53" evidence="8">
    <location>
        <begin position="169"/>
        <end position="393"/>
    </location>
</feature>
<dbReference type="PANTHER" id="PTHR43806">
    <property type="entry name" value="PEPTIDASE S8"/>
    <property type="match status" value="1"/>
</dbReference>
<dbReference type="GO" id="GO:0005615">
    <property type="term" value="C:extracellular space"/>
    <property type="evidence" value="ECO:0007669"/>
    <property type="project" value="TreeGrafter"/>
</dbReference>
<dbReference type="KEGG" id="lum:CNR27_05755"/>
<dbReference type="FunFam" id="3.40.50.200:FF:000014">
    <property type="entry name" value="Proteinase K"/>
    <property type="match status" value="1"/>
</dbReference>
<dbReference type="RefSeq" id="WP_096297336.1">
    <property type="nucleotide sequence ID" value="NZ_CP023406.1"/>
</dbReference>
<dbReference type="OrthoDB" id="9790784at2"/>
<protein>
    <submittedName>
        <fullName evidence="10">Serine protease</fullName>
    </submittedName>
</protein>
<feature type="domain" description="Inhibitor I9" evidence="9">
    <location>
        <begin position="37"/>
        <end position="131"/>
    </location>
</feature>
<dbReference type="InterPro" id="IPR022398">
    <property type="entry name" value="Peptidase_S8_His-AS"/>
</dbReference>
<dbReference type="Pfam" id="PF05922">
    <property type="entry name" value="Inhibitor_I9"/>
    <property type="match status" value="1"/>
</dbReference>
<dbReference type="CDD" id="cd04077">
    <property type="entry name" value="Peptidases_S8_PCSK9_ProteinaseK_like"/>
    <property type="match status" value="1"/>
</dbReference>
<dbReference type="InterPro" id="IPR050131">
    <property type="entry name" value="Peptidase_S8_subtilisin-like"/>
</dbReference>
<keyword evidence="7" id="KW-0732">Signal</keyword>
<dbReference type="InterPro" id="IPR015500">
    <property type="entry name" value="Peptidase_S8_subtilisin-rel"/>
</dbReference>
<evidence type="ECO:0000256" key="7">
    <source>
        <dbReference type="SAM" id="SignalP"/>
    </source>
</evidence>
<evidence type="ECO:0000256" key="3">
    <source>
        <dbReference type="ARBA" id="ARBA00022801"/>
    </source>
</evidence>
<dbReference type="Gene3D" id="3.30.70.80">
    <property type="entry name" value="Peptidase S8 propeptide/proteinase inhibitor I9"/>
    <property type="match status" value="1"/>
</dbReference>
<evidence type="ECO:0000256" key="5">
    <source>
        <dbReference type="PROSITE-ProRule" id="PRU01240"/>
    </source>
</evidence>
<dbReference type="PANTHER" id="PTHR43806:SF11">
    <property type="entry name" value="CEREVISIN-RELATED"/>
    <property type="match status" value="1"/>
</dbReference>
<dbReference type="Gene3D" id="3.40.50.200">
    <property type="entry name" value="Peptidase S8/S53 domain"/>
    <property type="match status" value="1"/>
</dbReference>
<dbReference type="PRINTS" id="PR00723">
    <property type="entry name" value="SUBTILISIN"/>
</dbReference>
<feature type="active site" description="Charge relay system" evidence="5">
    <location>
        <position position="171"/>
    </location>
</feature>
<dbReference type="InterPro" id="IPR010259">
    <property type="entry name" value="S8pro/Inhibitor_I9"/>
</dbReference>
<evidence type="ECO:0000259" key="9">
    <source>
        <dbReference type="Pfam" id="PF05922"/>
    </source>
</evidence>
<dbReference type="EMBL" id="CP023406">
    <property type="protein sequence ID" value="ATD67010.1"/>
    <property type="molecule type" value="Genomic_DNA"/>
</dbReference>
<dbReference type="Pfam" id="PF00082">
    <property type="entry name" value="Peptidase_S8"/>
    <property type="match status" value="1"/>
</dbReference>
<feature type="active site" description="Charge relay system" evidence="5">
    <location>
        <position position="204"/>
    </location>
</feature>
<dbReference type="Proteomes" id="UP000218968">
    <property type="component" value="Chromosome"/>
</dbReference>
<dbReference type="PROSITE" id="PS51892">
    <property type="entry name" value="SUBTILASE"/>
    <property type="match status" value="1"/>
</dbReference>
<organism evidence="10 11">
    <name type="scientific">Luteimonas chenhongjianii</name>
    <dbReference type="NCBI Taxonomy" id="2006110"/>
    <lineage>
        <taxon>Bacteria</taxon>
        <taxon>Pseudomonadati</taxon>
        <taxon>Pseudomonadota</taxon>
        <taxon>Gammaproteobacteria</taxon>
        <taxon>Lysobacterales</taxon>
        <taxon>Lysobacteraceae</taxon>
        <taxon>Luteimonas</taxon>
    </lineage>
</organism>
<dbReference type="SUPFAM" id="SSF52743">
    <property type="entry name" value="Subtilisin-like"/>
    <property type="match status" value="1"/>
</dbReference>
<dbReference type="InterPro" id="IPR037045">
    <property type="entry name" value="S8pro/Inhibitor_I9_sf"/>
</dbReference>